<sequence length="83" mass="9004">MTESVEITAASAWLQRVFKNVFGNAIEDNCSLLNIRVGLIEGADETGGTTASGFYLVDNGSGIPKDERDDFFGYRYTFPTEGG</sequence>
<dbReference type="Proteomes" id="UP001596414">
    <property type="component" value="Unassembled WGS sequence"/>
</dbReference>
<accession>A0ABD5X663</accession>
<dbReference type="Gene3D" id="3.30.565.10">
    <property type="entry name" value="Histidine kinase-like ATPase, C-terminal domain"/>
    <property type="match status" value="1"/>
</dbReference>
<dbReference type="InterPro" id="IPR036890">
    <property type="entry name" value="HATPase_C_sf"/>
</dbReference>
<dbReference type="RefSeq" id="WP_267636423.1">
    <property type="nucleotide sequence ID" value="NZ_JAODIY010000004.1"/>
</dbReference>
<evidence type="ECO:0000313" key="2">
    <source>
        <dbReference type="Proteomes" id="UP001596414"/>
    </source>
</evidence>
<name>A0ABD5X663_9EURY</name>
<dbReference type="AlphaFoldDB" id="A0ABD5X663"/>
<keyword evidence="1" id="KW-0067">ATP-binding</keyword>
<comment type="caution">
    <text evidence="1">The sequence shown here is derived from an EMBL/GenBank/DDBJ whole genome shotgun (WGS) entry which is preliminary data.</text>
</comment>
<gene>
    <name evidence="1" type="ORF">ACFQJ7_05165</name>
</gene>
<evidence type="ECO:0000313" key="1">
    <source>
        <dbReference type="EMBL" id="MFC7125429.1"/>
    </source>
</evidence>
<dbReference type="SUPFAM" id="SSF55874">
    <property type="entry name" value="ATPase domain of HSP90 chaperone/DNA topoisomerase II/histidine kinase"/>
    <property type="match status" value="1"/>
</dbReference>
<protein>
    <submittedName>
        <fullName evidence="1">ATP-binding protein</fullName>
    </submittedName>
</protein>
<dbReference type="GO" id="GO:0005524">
    <property type="term" value="F:ATP binding"/>
    <property type="evidence" value="ECO:0007669"/>
    <property type="project" value="UniProtKB-KW"/>
</dbReference>
<keyword evidence="1" id="KW-0547">Nucleotide-binding</keyword>
<reference evidence="1 2" key="1">
    <citation type="journal article" date="2014" name="Int. J. Syst. Evol. Microbiol.">
        <title>Complete genome sequence of Corynebacterium casei LMG S-19264T (=DSM 44701T), isolated from a smear-ripened cheese.</title>
        <authorList>
            <consortium name="US DOE Joint Genome Institute (JGI-PGF)"/>
            <person name="Walter F."/>
            <person name="Albersmeier A."/>
            <person name="Kalinowski J."/>
            <person name="Ruckert C."/>
        </authorList>
    </citation>
    <scope>NUCLEOTIDE SEQUENCE [LARGE SCALE GENOMIC DNA]</scope>
    <source>
        <strain evidence="1 2">CGMCC 4.7215</strain>
    </source>
</reference>
<proteinExistence type="predicted"/>
<organism evidence="1 2">
    <name type="scientific">Halovenus rubra</name>
    <dbReference type="NCBI Taxonomy" id="869890"/>
    <lineage>
        <taxon>Archaea</taxon>
        <taxon>Methanobacteriati</taxon>
        <taxon>Methanobacteriota</taxon>
        <taxon>Stenosarchaea group</taxon>
        <taxon>Halobacteria</taxon>
        <taxon>Halobacteriales</taxon>
        <taxon>Haloarculaceae</taxon>
        <taxon>Halovenus</taxon>
    </lineage>
</organism>
<dbReference type="EMBL" id="JBHSZQ010000004">
    <property type="protein sequence ID" value="MFC7125429.1"/>
    <property type="molecule type" value="Genomic_DNA"/>
</dbReference>